<dbReference type="EMBL" id="WIBF01000001">
    <property type="protein sequence ID" value="MQQ07321.1"/>
    <property type="molecule type" value="Genomic_DNA"/>
</dbReference>
<evidence type="ECO:0000313" key="4">
    <source>
        <dbReference type="Proteomes" id="UP000444174"/>
    </source>
</evidence>
<accession>A0A843Y8H9</accession>
<protein>
    <submittedName>
        <fullName evidence="3">DUF1992 domain-containing protein</fullName>
    </submittedName>
</protein>
<evidence type="ECO:0000313" key="3">
    <source>
        <dbReference type="EMBL" id="MQQ07321.1"/>
    </source>
</evidence>
<proteinExistence type="predicted"/>
<name>A0A843Y8H9_9RHOB</name>
<dbReference type="AlphaFoldDB" id="A0A843Y8H9"/>
<dbReference type="InterPro" id="IPR018961">
    <property type="entry name" value="DnaJ_homolog_subfam-C_membr-28"/>
</dbReference>
<feature type="region of interest" description="Disordered" evidence="1">
    <location>
        <begin position="1"/>
        <end position="29"/>
    </location>
</feature>
<evidence type="ECO:0000256" key="1">
    <source>
        <dbReference type="SAM" id="MobiDB-lite"/>
    </source>
</evidence>
<dbReference type="Proteomes" id="UP000444174">
    <property type="component" value="Unassembled WGS sequence"/>
</dbReference>
<sequence>MKWRDLAEQQIQKAKSQGQLDNLAGEGQPLEPRAAEDIVSAGMGLMAQAGVVPREIELKKAVDAQRLALKSAQTPEAQKAEMRKLADLELRLNIEQEARRKFYRTS</sequence>
<organism evidence="3 4">
    <name type="scientific">Tritonibacter litoralis</name>
    <dbReference type="NCBI Taxonomy" id="2662264"/>
    <lineage>
        <taxon>Bacteria</taxon>
        <taxon>Pseudomonadati</taxon>
        <taxon>Pseudomonadota</taxon>
        <taxon>Alphaproteobacteria</taxon>
        <taxon>Rhodobacterales</taxon>
        <taxon>Paracoccaceae</taxon>
        <taxon>Tritonibacter</taxon>
    </lineage>
</organism>
<dbReference type="Pfam" id="PF09350">
    <property type="entry name" value="DJC28_CD"/>
    <property type="match status" value="1"/>
</dbReference>
<gene>
    <name evidence="3" type="ORF">GFB49_02525</name>
</gene>
<reference evidence="3 4" key="1">
    <citation type="submission" date="2019-10" db="EMBL/GenBank/DDBJ databases">
        <title>Epibacterium sp. nov., isolated from seawater.</title>
        <authorList>
            <person name="Zhang X."/>
            <person name="Li N."/>
        </authorList>
    </citation>
    <scope>NUCLEOTIDE SEQUENCE [LARGE SCALE GENOMIC DNA]</scope>
    <source>
        <strain evidence="3 4">SM1979</strain>
    </source>
</reference>
<evidence type="ECO:0000259" key="2">
    <source>
        <dbReference type="Pfam" id="PF09350"/>
    </source>
</evidence>
<feature type="domain" description="DnaJ homologue subfamily C member 28 conserved" evidence="2">
    <location>
        <begin position="6"/>
        <end position="68"/>
    </location>
</feature>
<dbReference type="RefSeq" id="WP_153214214.1">
    <property type="nucleotide sequence ID" value="NZ_WIBF01000001.1"/>
</dbReference>
<keyword evidence="4" id="KW-1185">Reference proteome</keyword>
<comment type="caution">
    <text evidence="3">The sequence shown here is derived from an EMBL/GenBank/DDBJ whole genome shotgun (WGS) entry which is preliminary data.</text>
</comment>
<feature type="compositionally biased region" description="Polar residues" evidence="1">
    <location>
        <begin position="9"/>
        <end position="20"/>
    </location>
</feature>